<evidence type="ECO:0000313" key="1">
    <source>
        <dbReference type="EMBL" id="MFK7161891.1"/>
    </source>
</evidence>
<keyword evidence="2" id="KW-1185">Reference proteome</keyword>
<reference evidence="1 2" key="1">
    <citation type="submission" date="2024-02" db="EMBL/GenBank/DDBJ databases">
        <title>Marinospirillum sp. MEB 164 isolated from Lonar lake sediment.</title>
        <authorList>
            <person name="Joshi A."/>
            <person name="Thite S."/>
        </authorList>
    </citation>
    <scope>NUCLEOTIDE SEQUENCE [LARGE SCALE GENOMIC DNA]</scope>
    <source>
        <strain evidence="1 2">MEB164</strain>
    </source>
</reference>
<dbReference type="SUPFAM" id="SSF143011">
    <property type="entry name" value="RelE-like"/>
    <property type="match status" value="1"/>
</dbReference>
<comment type="caution">
    <text evidence="1">The sequence shown here is derived from an EMBL/GenBank/DDBJ whole genome shotgun (WGS) entry which is preliminary data.</text>
</comment>
<dbReference type="RefSeq" id="WP_405341584.1">
    <property type="nucleotide sequence ID" value="NZ_JBANFI010000034.1"/>
</dbReference>
<evidence type="ECO:0000313" key="2">
    <source>
        <dbReference type="Proteomes" id="UP001621714"/>
    </source>
</evidence>
<dbReference type="Proteomes" id="UP001621714">
    <property type="component" value="Unassembled WGS sequence"/>
</dbReference>
<dbReference type="PANTHER" id="PTHR40266">
    <property type="entry name" value="TOXIN HIGB-1"/>
    <property type="match status" value="1"/>
</dbReference>
<sequence>MIIHFKDKGTEDIFNGVASKAARKLCPQSLWRIAVRKLELLDSVIHRDELKVPPGNRLEALSGDRKGQHSIRVNDQYRICFKWTEAGPDEVELTDYH</sequence>
<name>A0ABW8Q1A0_9GAMM</name>
<dbReference type="EMBL" id="JBANFI010000034">
    <property type="protein sequence ID" value="MFK7161891.1"/>
    <property type="molecule type" value="Genomic_DNA"/>
</dbReference>
<dbReference type="Gene3D" id="3.30.2310.20">
    <property type="entry name" value="RelE-like"/>
    <property type="match status" value="1"/>
</dbReference>
<accession>A0ABW8Q1A0</accession>
<gene>
    <name evidence="1" type="ORF">V6U78_12690</name>
</gene>
<organism evidence="1 2">
    <name type="scientific">Marinospirillum alkalitolerans</name>
    <dbReference type="NCBI Taxonomy" id="3123374"/>
    <lineage>
        <taxon>Bacteria</taxon>
        <taxon>Pseudomonadati</taxon>
        <taxon>Pseudomonadota</taxon>
        <taxon>Gammaproteobacteria</taxon>
        <taxon>Oceanospirillales</taxon>
        <taxon>Oceanospirillaceae</taxon>
        <taxon>Marinospirillum</taxon>
    </lineage>
</organism>
<protein>
    <submittedName>
        <fullName evidence="1">Type II toxin-antitoxin system RelE/ParE family toxin</fullName>
    </submittedName>
</protein>
<dbReference type="PANTHER" id="PTHR40266:SF2">
    <property type="entry name" value="TOXIN HIGB-1"/>
    <property type="match status" value="1"/>
</dbReference>
<dbReference type="InterPro" id="IPR035093">
    <property type="entry name" value="RelE/ParE_toxin_dom_sf"/>
</dbReference>
<proteinExistence type="predicted"/>
<dbReference type="Pfam" id="PF05015">
    <property type="entry name" value="HigB-like_toxin"/>
    <property type="match status" value="1"/>
</dbReference>
<dbReference type="InterPro" id="IPR007711">
    <property type="entry name" value="HigB-1"/>
</dbReference>